<evidence type="ECO:0008006" key="4">
    <source>
        <dbReference type="Google" id="ProtNLM"/>
    </source>
</evidence>
<gene>
    <name evidence="2" type="ORF">NCTC13532_02260</name>
</gene>
<keyword evidence="1" id="KW-0732">Signal</keyword>
<dbReference type="AlphaFoldDB" id="A0A381FJJ8"/>
<evidence type="ECO:0000313" key="3">
    <source>
        <dbReference type="Proteomes" id="UP000254282"/>
    </source>
</evidence>
<sequence>MMLKCKIVKKAFLLLALSILFSCKNESKFDLEKDLYQFSEKMENGDTLEVNVDHSACMFAAYERYNFVKENDTLHLETHSEISSFEKKQQTLPTIIYPFKPNNSLSFENYFKYLKNENRANRKYGSPLVTVYYPNKNQRQYFNDDGLDDKFKKLDKLLSIREKIYPNDKFFEFPEPPPPPPSRK</sequence>
<dbReference type="EMBL" id="UFVR01000004">
    <property type="protein sequence ID" value="SUX46705.1"/>
    <property type="molecule type" value="Genomic_DNA"/>
</dbReference>
<proteinExistence type="predicted"/>
<organism evidence="2 3">
    <name type="scientific">Chryseobacterium indoltheticum</name>
    <dbReference type="NCBI Taxonomy" id="254"/>
    <lineage>
        <taxon>Bacteria</taxon>
        <taxon>Pseudomonadati</taxon>
        <taxon>Bacteroidota</taxon>
        <taxon>Flavobacteriia</taxon>
        <taxon>Flavobacteriales</taxon>
        <taxon>Weeksellaceae</taxon>
        <taxon>Chryseobacterium group</taxon>
        <taxon>Chryseobacterium</taxon>
    </lineage>
</organism>
<dbReference type="PROSITE" id="PS51257">
    <property type="entry name" value="PROKAR_LIPOPROTEIN"/>
    <property type="match status" value="1"/>
</dbReference>
<evidence type="ECO:0000313" key="2">
    <source>
        <dbReference type="EMBL" id="SUX46705.1"/>
    </source>
</evidence>
<feature type="signal peptide" evidence="1">
    <location>
        <begin position="1"/>
        <end position="24"/>
    </location>
</feature>
<name>A0A381FJJ8_9FLAO</name>
<accession>A0A381FJJ8</accession>
<dbReference type="Proteomes" id="UP000254282">
    <property type="component" value="Unassembled WGS sequence"/>
</dbReference>
<reference evidence="2 3" key="1">
    <citation type="submission" date="2018-06" db="EMBL/GenBank/DDBJ databases">
        <authorList>
            <consortium name="Pathogen Informatics"/>
            <person name="Doyle S."/>
        </authorList>
    </citation>
    <scope>NUCLEOTIDE SEQUENCE [LARGE SCALE GENOMIC DNA]</scope>
    <source>
        <strain evidence="2 3">NCTC13532</strain>
    </source>
</reference>
<protein>
    <recommendedName>
        <fullName evidence="4">Lipoprotein</fullName>
    </recommendedName>
</protein>
<feature type="chain" id="PRO_5016582600" description="Lipoprotein" evidence="1">
    <location>
        <begin position="25"/>
        <end position="184"/>
    </location>
</feature>
<evidence type="ECO:0000256" key="1">
    <source>
        <dbReference type="SAM" id="SignalP"/>
    </source>
</evidence>